<evidence type="ECO:0000256" key="3">
    <source>
        <dbReference type="SAM" id="MobiDB-lite"/>
    </source>
</evidence>
<comment type="caution">
    <text evidence="5">The sequence shown here is derived from an EMBL/GenBank/DDBJ whole genome shotgun (WGS) entry which is preliminary data.</text>
</comment>
<name>A0A8H5VZ22_9HYPO</name>
<reference evidence="5 6" key="1">
    <citation type="submission" date="2020-05" db="EMBL/GenBank/DDBJ databases">
        <title>Identification and distribution of gene clusters putatively required for synthesis of sphingolipid metabolism inhibitors in phylogenetically diverse species of the filamentous fungus Fusarium.</title>
        <authorList>
            <person name="Kim H.-S."/>
            <person name="Busman M."/>
            <person name="Brown D.W."/>
            <person name="Divon H."/>
            <person name="Uhlig S."/>
            <person name="Proctor R.H."/>
        </authorList>
    </citation>
    <scope>NUCLEOTIDE SEQUENCE [LARGE SCALE GENOMIC DNA]</scope>
    <source>
        <strain evidence="5 6">NRRL 66243</strain>
    </source>
</reference>
<dbReference type="AlphaFoldDB" id="A0A8H5VZ22"/>
<keyword evidence="4" id="KW-0812">Transmembrane</keyword>
<dbReference type="InterPro" id="IPR011043">
    <property type="entry name" value="Gal_Oxase/kelch_b-propeller"/>
</dbReference>
<keyword evidence="2" id="KW-0677">Repeat</keyword>
<dbReference type="Gene3D" id="2.120.10.80">
    <property type="entry name" value="Kelch-type beta propeller"/>
    <property type="match status" value="1"/>
</dbReference>
<keyword evidence="4" id="KW-1133">Transmembrane helix</keyword>
<dbReference type="PANTHER" id="PTHR46093:SF18">
    <property type="entry name" value="FIBRONECTIN TYPE-III DOMAIN-CONTAINING PROTEIN"/>
    <property type="match status" value="1"/>
</dbReference>
<evidence type="ECO:0000313" key="6">
    <source>
        <dbReference type="Proteomes" id="UP000530670"/>
    </source>
</evidence>
<dbReference type="GeneID" id="59303900"/>
<accession>A0A8H5VZ22</accession>
<organism evidence="5 6">
    <name type="scientific">Fusarium tjaetaba</name>
    <dbReference type="NCBI Taxonomy" id="1567544"/>
    <lineage>
        <taxon>Eukaryota</taxon>
        <taxon>Fungi</taxon>
        <taxon>Dikarya</taxon>
        <taxon>Ascomycota</taxon>
        <taxon>Pezizomycotina</taxon>
        <taxon>Sordariomycetes</taxon>
        <taxon>Hypocreomycetidae</taxon>
        <taxon>Hypocreales</taxon>
        <taxon>Nectriaceae</taxon>
        <taxon>Fusarium</taxon>
        <taxon>Fusarium fujikuroi species complex</taxon>
    </lineage>
</organism>
<feature type="compositionally biased region" description="Polar residues" evidence="3">
    <location>
        <begin position="295"/>
        <end position="312"/>
    </location>
</feature>
<keyword evidence="4" id="KW-0472">Membrane</keyword>
<dbReference type="InterPro" id="IPR015915">
    <property type="entry name" value="Kelch-typ_b-propeller"/>
</dbReference>
<protein>
    <submittedName>
        <fullName evidence="5">Kelch repeat</fullName>
    </submittedName>
</protein>
<evidence type="ECO:0000313" key="5">
    <source>
        <dbReference type="EMBL" id="KAF5638764.1"/>
    </source>
</evidence>
<dbReference type="SUPFAM" id="SSF50965">
    <property type="entry name" value="Galactose oxidase, central domain"/>
    <property type="match status" value="1"/>
</dbReference>
<dbReference type="PANTHER" id="PTHR46093">
    <property type="entry name" value="ACYL-COA-BINDING DOMAIN-CONTAINING PROTEIN 5"/>
    <property type="match status" value="1"/>
</dbReference>
<dbReference type="EMBL" id="JAAQRI010000097">
    <property type="protein sequence ID" value="KAF5638764.1"/>
    <property type="molecule type" value="Genomic_DNA"/>
</dbReference>
<keyword evidence="1" id="KW-0880">Kelch repeat</keyword>
<evidence type="ECO:0000256" key="2">
    <source>
        <dbReference type="ARBA" id="ARBA00022737"/>
    </source>
</evidence>
<feature type="transmembrane region" description="Helical" evidence="4">
    <location>
        <begin position="241"/>
        <end position="264"/>
    </location>
</feature>
<evidence type="ECO:0000256" key="4">
    <source>
        <dbReference type="SAM" id="Phobius"/>
    </source>
</evidence>
<gene>
    <name evidence="5" type="ORF">FTJAE_5152</name>
</gene>
<dbReference type="OrthoDB" id="540004at2759"/>
<proteinExistence type="predicted"/>
<feature type="region of interest" description="Disordered" evidence="3">
    <location>
        <begin position="272"/>
        <end position="335"/>
    </location>
</feature>
<keyword evidence="6" id="KW-1185">Reference proteome</keyword>
<dbReference type="Proteomes" id="UP000530670">
    <property type="component" value="Unassembled WGS sequence"/>
</dbReference>
<feature type="compositionally biased region" description="Basic and acidic residues" evidence="3">
    <location>
        <begin position="273"/>
        <end position="284"/>
    </location>
</feature>
<sequence>MTTQKWTNESTKALDYATWSGRAICIPPIGSSGLLIFIGGAKVKTPAFRNMSKPVSFTNITIFDPSSKEWYYQQTSGVSPDPRVDFCSVGVQGLNNPYDIYIYGGWNTWNDKTKAYGDVWVLSLPAFKWFKAEVDGPKRGMHGCALVGKRQMLSIGGNNWGKNEGWKDKDPWTQGIGILDLPSLTWSSEYDAEAEDYESPKVVKDWYQSGDEVEWDNREVEKLFDGPKFDSYPDNSSPTPVGAIAGGVVGGVAAIVALVGLWLWMRRRKRKASEHPPQHSDEGATKQWGKAELSGESSKQNGLQELDSSQATAELPAATSPLEANGQTQRHELEG</sequence>
<dbReference type="RefSeq" id="XP_037207757.1">
    <property type="nucleotide sequence ID" value="XM_037351630.1"/>
</dbReference>
<evidence type="ECO:0000256" key="1">
    <source>
        <dbReference type="ARBA" id="ARBA00022441"/>
    </source>
</evidence>